<keyword evidence="3" id="KW-1003">Cell membrane</keyword>
<name>A0A0A0I7K8_CLONO</name>
<evidence type="ECO:0000313" key="10">
    <source>
        <dbReference type="EMBL" id="KGM97434.1"/>
    </source>
</evidence>
<evidence type="ECO:0000256" key="9">
    <source>
        <dbReference type="SAM" id="Phobius"/>
    </source>
</evidence>
<keyword evidence="6 9" id="KW-0812">Transmembrane</keyword>
<accession>A0A0A0I7K8</accession>
<dbReference type="Proteomes" id="UP000030012">
    <property type="component" value="Unassembled WGS sequence"/>
</dbReference>
<evidence type="ECO:0000256" key="1">
    <source>
        <dbReference type="ARBA" id="ARBA00004651"/>
    </source>
</evidence>
<evidence type="ECO:0000256" key="3">
    <source>
        <dbReference type="ARBA" id="ARBA00022475"/>
    </source>
</evidence>
<organism evidence="10 11">
    <name type="scientific">Clostridium novyi A str. 4552</name>
    <dbReference type="NCBI Taxonomy" id="1444289"/>
    <lineage>
        <taxon>Bacteria</taxon>
        <taxon>Bacillati</taxon>
        <taxon>Bacillota</taxon>
        <taxon>Clostridia</taxon>
        <taxon>Eubacteriales</taxon>
        <taxon>Clostridiaceae</taxon>
        <taxon>Clostridium</taxon>
    </lineage>
</organism>
<keyword evidence="4" id="KW-0762">Sugar transport</keyword>
<keyword evidence="8 9" id="KW-0472">Membrane</keyword>
<feature type="transmembrane region" description="Helical" evidence="9">
    <location>
        <begin position="98"/>
        <end position="120"/>
    </location>
</feature>
<feature type="transmembrane region" description="Helical" evidence="9">
    <location>
        <begin position="214"/>
        <end position="240"/>
    </location>
</feature>
<reference evidence="10 11" key="1">
    <citation type="submission" date="2014-01" db="EMBL/GenBank/DDBJ databases">
        <title>Plasmidome dynamics in the species complex Clostridium novyi sensu lato converts strains of independent lineages into distinctly different pathogens.</title>
        <authorList>
            <person name="Skarin H."/>
            <person name="Segerman B."/>
        </authorList>
    </citation>
    <scope>NUCLEOTIDE SEQUENCE [LARGE SCALE GENOMIC DNA]</scope>
    <source>
        <strain evidence="10 11">4552</strain>
    </source>
</reference>
<dbReference type="PANTHER" id="PTHR32502">
    <property type="entry name" value="N-ACETYLGALACTOSAMINE PERMEASE II COMPONENT-RELATED"/>
    <property type="match status" value="1"/>
</dbReference>
<dbReference type="RefSeq" id="WP_039253263.1">
    <property type="nucleotide sequence ID" value="NZ_JENJ01000010.1"/>
</dbReference>
<evidence type="ECO:0000256" key="2">
    <source>
        <dbReference type="ARBA" id="ARBA00022448"/>
    </source>
</evidence>
<evidence type="ECO:0000256" key="7">
    <source>
        <dbReference type="ARBA" id="ARBA00022989"/>
    </source>
</evidence>
<dbReference type="InterPro" id="IPR050303">
    <property type="entry name" value="GatZ_KbaZ_carbometab"/>
</dbReference>
<dbReference type="OrthoDB" id="9815089at2"/>
<gene>
    <name evidence="10" type="ORF">Z968_03315</name>
</gene>
<keyword evidence="5" id="KW-0598">Phosphotransferase system</keyword>
<feature type="transmembrane region" description="Helical" evidence="9">
    <location>
        <begin position="141"/>
        <end position="159"/>
    </location>
</feature>
<dbReference type="AlphaFoldDB" id="A0A0A0I7K8"/>
<comment type="caution">
    <text evidence="10">The sequence shown here is derived from an EMBL/GenBank/DDBJ whole genome shotgun (WGS) entry which is preliminary data.</text>
</comment>
<keyword evidence="2" id="KW-0813">Transport</keyword>
<evidence type="ECO:0000313" key="11">
    <source>
        <dbReference type="Proteomes" id="UP000030012"/>
    </source>
</evidence>
<sequence>MTISLTQALLIGIWAGFCLAGQMWGIYTNRSLVLSLGVGIILGDIPTALAMGAVGEIAFLGFGVSIAGTAPPNQIGPGIIGTLMAITLKGSGMTPESALALSFPFAVAVQFLVTLAYTLPSPISSVAEKLVRKGKFFQFKVASHATIYLLFIAGFAVGFSSSISMHTVQQLVNAIPAPLIKGLTVAGSMLPAAGFAIILNILSKGEAKYLPFVFLGYVCIAYLKLPVMGVTFIAIVFALYDYFSKEMKEKKNQEKDAKKGVAQ</sequence>
<feature type="transmembrane region" description="Helical" evidence="9">
    <location>
        <begin position="36"/>
        <end position="63"/>
    </location>
</feature>
<evidence type="ECO:0000256" key="4">
    <source>
        <dbReference type="ARBA" id="ARBA00022597"/>
    </source>
</evidence>
<dbReference type="PANTHER" id="PTHR32502:SF8">
    <property type="entry name" value="N-ACETYLGALACTOSAMINE PERMEASE IIC COMPONENT 1"/>
    <property type="match status" value="1"/>
</dbReference>
<feature type="transmembrane region" description="Helical" evidence="9">
    <location>
        <begin position="179"/>
        <end position="202"/>
    </location>
</feature>
<dbReference type="GO" id="GO:0005886">
    <property type="term" value="C:plasma membrane"/>
    <property type="evidence" value="ECO:0007669"/>
    <property type="project" value="UniProtKB-SubCell"/>
</dbReference>
<proteinExistence type="predicted"/>
<comment type="subcellular location">
    <subcellularLocation>
        <location evidence="1">Cell membrane</location>
        <topology evidence="1">Multi-pass membrane protein</topology>
    </subcellularLocation>
</comment>
<dbReference type="PROSITE" id="PS51106">
    <property type="entry name" value="PTS_EIIC_TYPE_4"/>
    <property type="match status" value="1"/>
</dbReference>
<evidence type="ECO:0000256" key="5">
    <source>
        <dbReference type="ARBA" id="ARBA00022683"/>
    </source>
</evidence>
<keyword evidence="7 9" id="KW-1133">Transmembrane helix</keyword>
<evidence type="ECO:0000256" key="6">
    <source>
        <dbReference type="ARBA" id="ARBA00022692"/>
    </source>
</evidence>
<dbReference type="EMBL" id="JENJ01000010">
    <property type="protein sequence ID" value="KGM97434.1"/>
    <property type="molecule type" value="Genomic_DNA"/>
</dbReference>
<dbReference type="InterPro" id="IPR004700">
    <property type="entry name" value="PTS_IIC_man"/>
</dbReference>
<protein>
    <submittedName>
        <fullName evidence="10">PTS N-acetylgalactosamine transporter subunit IIC</fullName>
    </submittedName>
</protein>
<dbReference type="GO" id="GO:0009401">
    <property type="term" value="P:phosphoenolpyruvate-dependent sugar phosphotransferase system"/>
    <property type="evidence" value="ECO:0007669"/>
    <property type="project" value="UniProtKB-KW"/>
</dbReference>
<dbReference type="Pfam" id="PF03609">
    <property type="entry name" value="EII-Sor"/>
    <property type="match status" value="1"/>
</dbReference>
<evidence type="ECO:0000256" key="8">
    <source>
        <dbReference type="ARBA" id="ARBA00023136"/>
    </source>
</evidence>